<dbReference type="PANTHER" id="PTHR30590">
    <property type="entry name" value="INNER MEMBRANE PROTEIN"/>
    <property type="match status" value="1"/>
</dbReference>
<gene>
    <name evidence="3" type="ORF">C1J01_46095</name>
</gene>
<comment type="caution">
    <text evidence="3">The sequence shown here is derived from an EMBL/GenBank/DDBJ whole genome shotgun (WGS) entry which is preliminary data.</text>
</comment>
<reference evidence="3 4" key="1">
    <citation type="submission" date="2018-01" db="EMBL/GenBank/DDBJ databases">
        <title>Draft genome sequence of Nonomuraea sp. KC333.</title>
        <authorList>
            <person name="Sahin N."/>
            <person name="Saygin H."/>
            <person name="Ay H."/>
        </authorList>
    </citation>
    <scope>NUCLEOTIDE SEQUENCE [LARGE SCALE GENOMIC DNA]</scope>
    <source>
        <strain evidence="3 4">KC333</strain>
    </source>
</reference>
<feature type="domain" description="DUF418" evidence="2">
    <location>
        <begin position="193"/>
        <end position="344"/>
    </location>
</feature>
<feature type="transmembrane region" description="Helical" evidence="1">
    <location>
        <begin position="93"/>
        <end position="109"/>
    </location>
</feature>
<evidence type="ECO:0000259" key="2">
    <source>
        <dbReference type="Pfam" id="PF04235"/>
    </source>
</evidence>
<dbReference type="OrthoDB" id="9807744at2"/>
<sequence>MGTLASNIWIFTDPNGPANFLALGGGVVERFLLFLSNGKFLGLLTLLFGIGLELQYRSAVRKGLKWPGRYLWRATLLFVEGALHYVLVFEFDVLMGYAITSVVVAYLIGRSDRVIRGWMIGAGAVHILLVTLLTAALLAGGGAVTGTATGLYTEGGWPDQVAARLQNLAVYRSELILIIPMGTVLFLLGARLLRAGVFDERGAALRRRLTVLGLGVAAPLNLVTTFAGPAWFAVDRYILPPLVALGLLGLITSIVLGLRGEPGPVRTAVTNVGRTALSCYVLQNLIACALCYGWGLGLAAELDWLRPWWVPAAWAGICLLFAALASLWLRRFPRGPLELAWQWAYQAPLPSGAVR</sequence>
<evidence type="ECO:0000313" key="3">
    <source>
        <dbReference type="EMBL" id="PZG03346.1"/>
    </source>
</evidence>
<feature type="transmembrane region" description="Helical" evidence="1">
    <location>
        <begin position="31"/>
        <end position="50"/>
    </location>
</feature>
<protein>
    <recommendedName>
        <fullName evidence="2">DUF418 domain-containing protein</fullName>
    </recommendedName>
</protein>
<feature type="transmembrane region" description="Helical" evidence="1">
    <location>
        <begin position="279"/>
        <end position="296"/>
    </location>
</feature>
<feature type="transmembrane region" description="Helical" evidence="1">
    <location>
        <begin position="121"/>
        <end position="144"/>
    </location>
</feature>
<dbReference type="EMBL" id="POUD01000434">
    <property type="protein sequence ID" value="PZG03346.1"/>
    <property type="molecule type" value="Genomic_DNA"/>
</dbReference>
<feature type="transmembrane region" description="Helical" evidence="1">
    <location>
        <begin position="209"/>
        <end position="232"/>
    </location>
</feature>
<proteinExistence type="predicted"/>
<dbReference type="InterPro" id="IPR007349">
    <property type="entry name" value="DUF418"/>
</dbReference>
<keyword evidence="4" id="KW-1185">Reference proteome</keyword>
<feature type="transmembrane region" description="Helical" evidence="1">
    <location>
        <begin position="175"/>
        <end position="197"/>
    </location>
</feature>
<keyword evidence="1" id="KW-1133">Transmembrane helix</keyword>
<feature type="transmembrane region" description="Helical" evidence="1">
    <location>
        <begin position="238"/>
        <end position="258"/>
    </location>
</feature>
<name>A0A2W2CUU1_9ACTN</name>
<feature type="transmembrane region" description="Helical" evidence="1">
    <location>
        <begin position="308"/>
        <end position="329"/>
    </location>
</feature>
<dbReference type="PANTHER" id="PTHR30590:SF2">
    <property type="entry name" value="INNER MEMBRANE PROTEIN"/>
    <property type="match status" value="1"/>
</dbReference>
<dbReference type="Proteomes" id="UP000249304">
    <property type="component" value="Unassembled WGS sequence"/>
</dbReference>
<feature type="transmembrane region" description="Helical" evidence="1">
    <location>
        <begin position="70"/>
        <end position="87"/>
    </location>
</feature>
<keyword evidence="1" id="KW-0472">Membrane</keyword>
<dbReference type="AlphaFoldDB" id="A0A2W2CUU1"/>
<organism evidence="3 4">
    <name type="scientific">Nonomuraea aridisoli</name>
    <dbReference type="NCBI Taxonomy" id="2070368"/>
    <lineage>
        <taxon>Bacteria</taxon>
        <taxon>Bacillati</taxon>
        <taxon>Actinomycetota</taxon>
        <taxon>Actinomycetes</taxon>
        <taxon>Streptosporangiales</taxon>
        <taxon>Streptosporangiaceae</taxon>
        <taxon>Nonomuraea</taxon>
    </lineage>
</organism>
<accession>A0A2W2CUU1</accession>
<keyword evidence="1" id="KW-0812">Transmembrane</keyword>
<evidence type="ECO:0000256" key="1">
    <source>
        <dbReference type="SAM" id="Phobius"/>
    </source>
</evidence>
<evidence type="ECO:0000313" key="4">
    <source>
        <dbReference type="Proteomes" id="UP000249304"/>
    </source>
</evidence>
<dbReference type="Pfam" id="PF04235">
    <property type="entry name" value="DUF418"/>
    <property type="match status" value="1"/>
</dbReference>
<dbReference type="InterPro" id="IPR052529">
    <property type="entry name" value="Bact_Transport_Assoc"/>
</dbReference>